<organism evidence="9 10">
    <name type="scientific">Streptomyces paludis</name>
    <dbReference type="NCBI Taxonomy" id="2282738"/>
    <lineage>
        <taxon>Bacteria</taxon>
        <taxon>Bacillati</taxon>
        <taxon>Actinomycetota</taxon>
        <taxon>Actinomycetes</taxon>
        <taxon>Kitasatosporales</taxon>
        <taxon>Streptomycetaceae</taxon>
        <taxon>Streptomyces</taxon>
    </lineage>
</organism>
<evidence type="ECO:0000256" key="3">
    <source>
        <dbReference type="ARBA" id="ARBA00022475"/>
    </source>
</evidence>
<comment type="similarity">
    <text evidence="7">Belongs to the drug/metabolite transporter (DMT) superfamily. Small multidrug resistance (SMR) (TC 2.A.7.1) family.</text>
</comment>
<evidence type="ECO:0000256" key="1">
    <source>
        <dbReference type="ARBA" id="ARBA00004651"/>
    </source>
</evidence>
<dbReference type="Pfam" id="PF00893">
    <property type="entry name" value="Multi_Drug_Res"/>
    <property type="match status" value="1"/>
</dbReference>
<feature type="transmembrane region" description="Helical" evidence="8">
    <location>
        <begin position="84"/>
        <end position="103"/>
    </location>
</feature>
<dbReference type="GO" id="GO:0005886">
    <property type="term" value="C:plasma membrane"/>
    <property type="evidence" value="ECO:0007669"/>
    <property type="project" value="UniProtKB-SubCell"/>
</dbReference>
<dbReference type="InterPro" id="IPR037185">
    <property type="entry name" value="EmrE-like"/>
</dbReference>
<dbReference type="GO" id="GO:0022857">
    <property type="term" value="F:transmembrane transporter activity"/>
    <property type="evidence" value="ECO:0007669"/>
    <property type="project" value="InterPro"/>
</dbReference>
<dbReference type="FunFam" id="1.10.3730.20:FF:000001">
    <property type="entry name" value="Quaternary ammonium compound resistance transporter SugE"/>
    <property type="match status" value="1"/>
</dbReference>
<dbReference type="InterPro" id="IPR000390">
    <property type="entry name" value="Small_drug/metabolite_transptr"/>
</dbReference>
<keyword evidence="10" id="KW-1185">Reference proteome</keyword>
<dbReference type="SUPFAM" id="SSF103481">
    <property type="entry name" value="Multidrug resistance efflux transporter EmrE"/>
    <property type="match status" value="1"/>
</dbReference>
<comment type="subcellular location">
    <subcellularLocation>
        <location evidence="1 7">Cell membrane</location>
        <topology evidence="1 7">Multi-pass membrane protein</topology>
    </subcellularLocation>
</comment>
<feature type="transmembrane region" description="Helical" evidence="8">
    <location>
        <begin position="59"/>
        <end position="78"/>
    </location>
</feature>
<keyword evidence="2" id="KW-0813">Transport</keyword>
<keyword evidence="3" id="KW-1003">Cell membrane</keyword>
<dbReference type="PANTHER" id="PTHR30561:SF0">
    <property type="entry name" value="GUANIDINIUM EXPORTER"/>
    <property type="match status" value="1"/>
</dbReference>
<dbReference type="AlphaFoldDB" id="A0A345HMY0"/>
<keyword evidence="5 8" id="KW-1133">Transmembrane helix</keyword>
<dbReference type="OrthoDB" id="21828at2"/>
<accession>A0A345HMY0</accession>
<evidence type="ECO:0000313" key="9">
    <source>
        <dbReference type="EMBL" id="AXG78054.1"/>
    </source>
</evidence>
<dbReference type="EMBL" id="CP031194">
    <property type="protein sequence ID" value="AXG78054.1"/>
    <property type="molecule type" value="Genomic_DNA"/>
</dbReference>
<proteinExistence type="inferred from homology"/>
<evidence type="ECO:0000256" key="7">
    <source>
        <dbReference type="RuleBase" id="RU003942"/>
    </source>
</evidence>
<keyword evidence="4 7" id="KW-0812">Transmembrane</keyword>
<evidence type="ECO:0000256" key="5">
    <source>
        <dbReference type="ARBA" id="ARBA00022989"/>
    </source>
</evidence>
<evidence type="ECO:0000256" key="6">
    <source>
        <dbReference type="ARBA" id="ARBA00023136"/>
    </source>
</evidence>
<feature type="transmembrane region" description="Helical" evidence="8">
    <location>
        <begin position="29"/>
        <end position="47"/>
    </location>
</feature>
<evidence type="ECO:0000256" key="2">
    <source>
        <dbReference type="ARBA" id="ARBA00022448"/>
    </source>
</evidence>
<name>A0A345HMY0_9ACTN</name>
<reference evidence="10" key="1">
    <citation type="submission" date="2018-07" db="EMBL/GenBank/DDBJ databases">
        <authorList>
            <person name="Zhao J."/>
        </authorList>
    </citation>
    <scope>NUCLEOTIDE SEQUENCE [LARGE SCALE GENOMIC DNA]</scope>
    <source>
        <strain evidence="10">GSSD-12</strain>
    </source>
</reference>
<keyword evidence="6 8" id="KW-0472">Membrane</keyword>
<evidence type="ECO:0000313" key="10">
    <source>
        <dbReference type="Proteomes" id="UP000253868"/>
    </source>
</evidence>
<sequence length="106" mass="10843">MAWVLLIVAGLLEIGWSIGMKFTEGFTRLWPSVFTGAGIVLSMVLLAQAAKTLPIGTAYGVWVGIGAAGAAVVGMVALGEPATAARIFFVCLLLVAVVGLKVTSGH</sequence>
<dbReference type="InterPro" id="IPR045324">
    <property type="entry name" value="Small_multidrug_res"/>
</dbReference>
<dbReference type="PANTHER" id="PTHR30561">
    <property type="entry name" value="SMR FAMILY PROTON-DEPENDENT DRUG EFFLUX TRANSPORTER SUGE"/>
    <property type="match status" value="1"/>
</dbReference>
<protein>
    <submittedName>
        <fullName evidence="9">QacE family quaternary ammonium compound efflux SMR transporter</fullName>
    </submittedName>
</protein>
<dbReference type="RefSeq" id="WP_114659419.1">
    <property type="nucleotide sequence ID" value="NZ_CP031194.1"/>
</dbReference>
<evidence type="ECO:0000256" key="8">
    <source>
        <dbReference type="SAM" id="Phobius"/>
    </source>
</evidence>
<dbReference type="Proteomes" id="UP000253868">
    <property type="component" value="Chromosome"/>
</dbReference>
<dbReference type="KEGG" id="spad:DVK44_10435"/>
<evidence type="ECO:0000256" key="4">
    <source>
        <dbReference type="ARBA" id="ARBA00022692"/>
    </source>
</evidence>
<dbReference type="Gene3D" id="1.10.3730.20">
    <property type="match status" value="1"/>
</dbReference>
<gene>
    <name evidence="9" type="ORF">DVK44_10435</name>
</gene>